<reference evidence="2 3" key="1">
    <citation type="submission" date="2023-02" db="EMBL/GenBank/DDBJ databases">
        <title>Pseudomonas chrutzelriedensis sp. nov., a potently antifungal strain isolated from moss.</title>
        <authorList>
            <person name="Schnyder A."/>
            <person name="Kalawong R."/>
            <person name="Eberl L."/>
            <person name="Agnoli K."/>
        </authorList>
    </citation>
    <scope>NUCLEOTIDE SEQUENCE [LARGE SCALE GENOMIC DNA]</scope>
    <source>
        <strain evidence="2 3">681</strain>
    </source>
</reference>
<dbReference type="InterPro" id="IPR011059">
    <property type="entry name" value="Metal-dep_hydrolase_composite"/>
</dbReference>
<proteinExistence type="predicted"/>
<dbReference type="SUPFAM" id="SSF51556">
    <property type="entry name" value="Metallo-dependent hydrolases"/>
    <property type="match status" value="1"/>
</dbReference>
<dbReference type="Pfam" id="PF07969">
    <property type="entry name" value="Amidohydro_3"/>
    <property type="match status" value="1"/>
</dbReference>
<dbReference type="SUPFAM" id="SSF51338">
    <property type="entry name" value="Composite domain of metallo-dependent hydrolases"/>
    <property type="match status" value="1"/>
</dbReference>
<dbReference type="RefSeq" id="WP_282315390.1">
    <property type="nucleotide sequence ID" value="NZ_JARBWL010000001.1"/>
</dbReference>
<name>A0ABT6QJR0_9PSED</name>
<evidence type="ECO:0000313" key="3">
    <source>
        <dbReference type="Proteomes" id="UP001159100"/>
    </source>
</evidence>
<comment type="caution">
    <text evidence="2">The sequence shown here is derived from an EMBL/GenBank/DDBJ whole genome shotgun (WGS) entry which is preliminary data.</text>
</comment>
<evidence type="ECO:0000259" key="1">
    <source>
        <dbReference type="Pfam" id="PF07969"/>
    </source>
</evidence>
<dbReference type="EMBL" id="JARBWL010000001">
    <property type="protein sequence ID" value="MDI2591116.1"/>
    <property type="molecule type" value="Genomic_DNA"/>
</dbReference>
<dbReference type="Gene3D" id="3.10.310.70">
    <property type="match status" value="1"/>
</dbReference>
<dbReference type="Gene3D" id="2.30.40.10">
    <property type="entry name" value="Urease, subunit C, domain 1"/>
    <property type="match status" value="1"/>
</dbReference>
<dbReference type="Gene3D" id="3.20.20.140">
    <property type="entry name" value="Metal-dependent hydrolases"/>
    <property type="match status" value="1"/>
</dbReference>
<dbReference type="InterPro" id="IPR013108">
    <property type="entry name" value="Amidohydro_3"/>
</dbReference>
<protein>
    <submittedName>
        <fullName evidence="2">Amidohydrolase</fullName>
    </submittedName>
</protein>
<dbReference type="CDD" id="cd01300">
    <property type="entry name" value="YtcJ_like"/>
    <property type="match status" value="1"/>
</dbReference>
<evidence type="ECO:0000313" key="2">
    <source>
        <dbReference type="EMBL" id="MDI2591116.1"/>
    </source>
</evidence>
<feature type="domain" description="Amidohydrolase 3" evidence="1">
    <location>
        <begin position="101"/>
        <end position="654"/>
    </location>
</feature>
<accession>A0ABT6QJR0</accession>
<keyword evidence="3" id="KW-1185">Reference proteome</keyword>
<sequence>MGSKGNDHNCTHCGCENPIWKALKHTLDLTAHTGKGSSLAPEPGSESIIFTGGVIYPLKDGNMDDRVEALAIHGGDVVASGSLADVRARMKAKGINCKTQQLEGKTLLPGLIEPHVHIVQTSAIQGWLDLGAIVELSPADLAKDRSDPAALKKDQRLRPRYDWNWLKDEIRKNIPKDSSTWILGRMVDPALMPFKEVKNDLNQLTTFYCDLNETGDKVGNLDCIVTQNPLLMISASMHTIYLNTAACKAVYNSQNAHSKALREQYRTFQAYLDATRGNLQEEAGMLPAIYSIPFKQALDLLNIFSHIKDYFEQASRRGVTLLYDAMMDKVSKNILKAYDLMHHRNVRIGYAVPYDSKDSKQKADFPVTKEAARSFYQAGLKVISDGSNQGLTGYQAQPYCCKTKPELGNFNFCDPDGTTTPTVIPDAYQATINEAMATGWPLMIHANGDRAISFTLSAYETALKKSSGLEKRHRIEHCSLLSDAHLQSMKKLGISPSFLIGHVGYWGYSFEKAIFEDKATQMLDLCKSALEHDLRISLHSDCSVTPLGPLRSMEQAVTRKMEGMRDDQGLFISDPRRQPILNEAECLSRKQALKAITYDAAWQCHAENWMGSLQDGHFADLVILEQDPLDEKVPATSIRDIKVCETWKGGRKVYTSLDS</sequence>
<dbReference type="PANTHER" id="PTHR22642:SF2">
    <property type="entry name" value="PROTEIN LONG AFTER FAR-RED 3"/>
    <property type="match status" value="1"/>
</dbReference>
<dbReference type="InterPro" id="IPR032466">
    <property type="entry name" value="Metal_Hydrolase"/>
</dbReference>
<dbReference type="PANTHER" id="PTHR22642">
    <property type="entry name" value="IMIDAZOLONEPROPIONASE"/>
    <property type="match status" value="1"/>
</dbReference>
<dbReference type="Proteomes" id="UP001159100">
    <property type="component" value="Unassembled WGS sequence"/>
</dbReference>
<gene>
    <name evidence="2" type="ORF">POF45_06670</name>
</gene>
<organism evidence="2 3">
    <name type="scientific">Pseudomonas fungipugnans</name>
    <dbReference type="NCBI Taxonomy" id="3024217"/>
    <lineage>
        <taxon>Bacteria</taxon>
        <taxon>Pseudomonadati</taxon>
        <taxon>Pseudomonadota</taxon>
        <taxon>Gammaproteobacteria</taxon>
        <taxon>Pseudomonadales</taxon>
        <taxon>Pseudomonadaceae</taxon>
        <taxon>Pseudomonas</taxon>
    </lineage>
</organism>
<dbReference type="InterPro" id="IPR033932">
    <property type="entry name" value="YtcJ-like"/>
</dbReference>